<dbReference type="RefSeq" id="WP_234990920.1">
    <property type="nucleotide sequence ID" value="NZ_FUZP01000001.1"/>
</dbReference>
<dbReference type="AlphaFoldDB" id="A0A1T5I7N1"/>
<keyword evidence="2" id="KW-1185">Reference proteome</keyword>
<gene>
    <name evidence="1" type="ORF">SAMN06309945_0027</name>
</gene>
<proteinExistence type="predicted"/>
<reference evidence="1 2" key="1">
    <citation type="submission" date="2017-02" db="EMBL/GenBank/DDBJ databases">
        <authorList>
            <person name="Peterson S.W."/>
        </authorList>
    </citation>
    <scope>NUCLEOTIDE SEQUENCE [LARGE SCALE GENOMIC DNA]</scope>
    <source>
        <strain evidence="1 2">VKM Ac-2059</strain>
    </source>
</reference>
<dbReference type="STRING" id="123320.SAMN06309945_0027"/>
<sequence>MKIAPHQLEKMRADARLELYVLYEHRSRQGEDPADFVHELPSADELVVAAIRDDELHDSGLAAQHGMARLAGLSSLPDAAQHRQNADDVEFELLRRIALEHPSLMRAAWSMMGRIRRG</sequence>
<accession>A0A1T5I7N1</accession>
<protein>
    <submittedName>
        <fullName evidence="1">Uncharacterized protein</fullName>
    </submittedName>
</protein>
<evidence type="ECO:0000313" key="2">
    <source>
        <dbReference type="Proteomes" id="UP000190857"/>
    </source>
</evidence>
<dbReference type="EMBL" id="FUZP01000001">
    <property type="protein sequence ID" value="SKC35186.1"/>
    <property type="molecule type" value="Genomic_DNA"/>
</dbReference>
<name>A0A1T5I7N1_9MICO</name>
<dbReference type="Proteomes" id="UP000190857">
    <property type="component" value="Unassembled WGS sequence"/>
</dbReference>
<evidence type="ECO:0000313" key="1">
    <source>
        <dbReference type="EMBL" id="SKC35186.1"/>
    </source>
</evidence>
<organism evidence="1 2">
    <name type="scientific">Okibacterium fritillariae</name>
    <dbReference type="NCBI Taxonomy" id="123320"/>
    <lineage>
        <taxon>Bacteria</taxon>
        <taxon>Bacillati</taxon>
        <taxon>Actinomycetota</taxon>
        <taxon>Actinomycetes</taxon>
        <taxon>Micrococcales</taxon>
        <taxon>Microbacteriaceae</taxon>
        <taxon>Okibacterium</taxon>
    </lineage>
</organism>